<gene>
    <name evidence="1" type="ORF">DW663_12755</name>
</gene>
<dbReference type="RefSeq" id="WP_026674108.1">
    <property type="nucleotide sequence ID" value="NZ_QRHL01000049.1"/>
</dbReference>
<dbReference type="Pfam" id="PF21983">
    <property type="entry name" value="NikA-like"/>
    <property type="match status" value="1"/>
</dbReference>
<evidence type="ECO:0000313" key="2">
    <source>
        <dbReference type="Proteomes" id="UP000284676"/>
    </source>
</evidence>
<reference evidence="1 2" key="1">
    <citation type="submission" date="2018-08" db="EMBL/GenBank/DDBJ databases">
        <title>A genome reference for cultivated species of the human gut microbiota.</title>
        <authorList>
            <person name="Zou Y."/>
            <person name="Xue W."/>
            <person name="Luo G."/>
        </authorList>
    </citation>
    <scope>NUCLEOTIDE SEQUENCE [LARGE SCALE GENOMIC DNA]</scope>
    <source>
        <strain evidence="1 2">AM25-1</strain>
    </source>
</reference>
<comment type="caution">
    <text evidence="1">The sequence shown here is derived from an EMBL/GenBank/DDBJ whole genome shotgun (WGS) entry which is preliminary data.</text>
</comment>
<dbReference type="AlphaFoldDB" id="A0A414PM18"/>
<sequence>MKKNLSLRLDEEDYNLLETQAKLYGVTKNEFVRVLIRKNMLGDIQELNENLKDIFRLKVSIGNNLNQIAKKCNSKTISDFREIQKELDDLWQSLKR</sequence>
<dbReference type="Proteomes" id="UP000284676">
    <property type="component" value="Unassembled WGS sequence"/>
</dbReference>
<protein>
    <submittedName>
        <fullName evidence="1">Plasmid mobilization relaxosome protein MobC</fullName>
    </submittedName>
</protein>
<proteinExistence type="predicted"/>
<dbReference type="EMBL" id="QRHL01000049">
    <property type="protein sequence ID" value="RHF69571.1"/>
    <property type="molecule type" value="Genomic_DNA"/>
</dbReference>
<dbReference type="InterPro" id="IPR053842">
    <property type="entry name" value="NikA-like"/>
</dbReference>
<accession>A0A414PM18</accession>
<organism evidence="1 2">
    <name type="scientific">Fusobacterium mortiferum</name>
    <dbReference type="NCBI Taxonomy" id="850"/>
    <lineage>
        <taxon>Bacteria</taxon>
        <taxon>Fusobacteriati</taxon>
        <taxon>Fusobacteriota</taxon>
        <taxon>Fusobacteriia</taxon>
        <taxon>Fusobacteriales</taxon>
        <taxon>Fusobacteriaceae</taxon>
        <taxon>Fusobacterium</taxon>
    </lineage>
</organism>
<name>A0A414PM18_FUSMR</name>
<evidence type="ECO:0000313" key="1">
    <source>
        <dbReference type="EMBL" id="RHF69571.1"/>
    </source>
</evidence>